<evidence type="ECO:0000313" key="4">
    <source>
        <dbReference type="Proteomes" id="UP000182114"/>
    </source>
</evidence>
<dbReference type="PANTHER" id="PTHR44520">
    <property type="entry name" value="RESPONSE REGULATOR RCP1-RELATED"/>
    <property type="match status" value="1"/>
</dbReference>
<evidence type="ECO:0000259" key="2">
    <source>
        <dbReference type="PROSITE" id="PS50110"/>
    </source>
</evidence>
<gene>
    <name evidence="3" type="ORF">SAMN04487992_102172</name>
</gene>
<dbReference type="SUPFAM" id="SSF52172">
    <property type="entry name" value="CheY-like"/>
    <property type="match status" value="1"/>
</dbReference>
<dbReference type="Gene3D" id="3.40.50.2300">
    <property type="match status" value="1"/>
</dbReference>
<feature type="modified residue" description="4-aspartylphosphate" evidence="1">
    <location>
        <position position="62"/>
    </location>
</feature>
<dbReference type="GO" id="GO:0000160">
    <property type="term" value="P:phosphorelay signal transduction system"/>
    <property type="evidence" value="ECO:0007669"/>
    <property type="project" value="InterPro"/>
</dbReference>
<name>A0A1G7E8Y0_9FLAO</name>
<dbReference type="InterPro" id="IPR011006">
    <property type="entry name" value="CheY-like_superfamily"/>
</dbReference>
<dbReference type="eggNOG" id="COG2197">
    <property type="taxonomic scope" value="Bacteria"/>
</dbReference>
<dbReference type="Pfam" id="PF00072">
    <property type="entry name" value="Response_reg"/>
    <property type="match status" value="1"/>
</dbReference>
<dbReference type="EMBL" id="FNBD01000002">
    <property type="protein sequence ID" value="SDE60148.1"/>
    <property type="molecule type" value="Genomic_DNA"/>
</dbReference>
<dbReference type="Proteomes" id="UP000182114">
    <property type="component" value="Unassembled WGS sequence"/>
</dbReference>
<protein>
    <submittedName>
        <fullName evidence="3">CheY chemotaxis protein or a CheY-like REC (Receiver) domain</fullName>
    </submittedName>
</protein>
<evidence type="ECO:0000256" key="1">
    <source>
        <dbReference type="PROSITE-ProRule" id="PRU00169"/>
    </source>
</evidence>
<dbReference type="InterPro" id="IPR052893">
    <property type="entry name" value="TCS_response_regulator"/>
</dbReference>
<proteinExistence type="predicted"/>
<sequence length="136" mass="15704">MKKGNILLVDDDEIYLYLVKKILSKISERIAISSFTDGEQAINFITNQTEVHQEVPEVILLDVNMPFLDGWGFLVEFKKLKPKLEKSIRIYLVTSSALPSDKQKAKEFQELTGYFVKPITEDNLKNILTEVYETNF</sequence>
<accession>A0A1G7E8Y0</accession>
<dbReference type="PROSITE" id="PS50110">
    <property type="entry name" value="RESPONSE_REGULATORY"/>
    <property type="match status" value="1"/>
</dbReference>
<keyword evidence="1" id="KW-0597">Phosphoprotein</keyword>
<dbReference type="RefSeq" id="WP_074537482.1">
    <property type="nucleotide sequence ID" value="NZ_FNBD01000002.1"/>
</dbReference>
<dbReference type="PANTHER" id="PTHR44520:SF2">
    <property type="entry name" value="RESPONSE REGULATOR RCP1"/>
    <property type="match status" value="1"/>
</dbReference>
<evidence type="ECO:0000313" key="3">
    <source>
        <dbReference type="EMBL" id="SDE60148.1"/>
    </source>
</evidence>
<dbReference type="CDD" id="cd17546">
    <property type="entry name" value="REC_hyHK_CKI1_RcsC-like"/>
    <property type="match status" value="1"/>
</dbReference>
<organism evidence="3 4">
    <name type="scientific">Cellulophaga baltica</name>
    <dbReference type="NCBI Taxonomy" id="76594"/>
    <lineage>
        <taxon>Bacteria</taxon>
        <taxon>Pseudomonadati</taxon>
        <taxon>Bacteroidota</taxon>
        <taxon>Flavobacteriia</taxon>
        <taxon>Flavobacteriales</taxon>
        <taxon>Flavobacteriaceae</taxon>
        <taxon>Cellulophaga</taxon>
    </lineage>
</organism>
<feature type="domain" description="Response regulatory" evidence="2">
    <location>
        <begin position="5"/>
        <end position="132"/>
    </location>
</feature>
<dbReference type="InterPro" id="IPR001789">
    <property type="entry name" value="Sig_transdc_resp-reg_receiver"/>
</dbReference>
<dbReference type="SMART" id="SM00448">
    <property type="entry name" value="REC"/>
    <property type="match status" value="1"/>
</dbReference>
<reference evidence="4" key="1">
    <citation type="submission" date="2016-10" db="EMBL/GenBank/DDBJ databases">
        <authorList>
            <person name="Varghese N."/>
            <person name="Submissions S."/>
        </authorList>
    </citation>
    <scope>NUCLEOTIDE SEQUENCE [LARGE SCALE GENOMIC DNA]</scope>
    <source>
        <strain evidence="4">DSM 24729</strain>
    </source>
</reference>
<dbReference type="AlphaFoldDB" id="A0A1G7E8Y0"/>
<keyword evidence="4" id="KW-1185">Reference proteome</keyword>